<proteinExistence type="predicted"/>
<sequence length="89" mass="10701">MLSRVFQFARQEFVRGFARYPDPLKGPKRISDVIISGIIISPCVVWMAVIFYFGYRQRKEKQELRERQRRALEFSGEETLITPLPRFWF</sequence>
<keyword evidence="1" id="KW-0812">Transmembrane</keyword>
<accession>A0A8X6WWW8</accession>
<dbReference type="EMBL" id="BMAV01002756">
    <property type="protein sequence ID" value="GFY41909.1"/>
    <property type="molecule type" value="Genomic_DNA"/>
</dbReference>
<organism evidence="2 3">
    <name type="scientific">Trichonephila inaurata madagascariensis</name>
    <dbReference type="NCBI Taxonomy" id="2747483"/>
    <lineage>
        <taxon>Eukaryota</taxon>
        <taxon>Metazoa</taxon>
        <taxon>Ecdysozoa</taxon>
        <taxon>Arthropoda</taxon>
        <taxon>Chelicerata</taxon>
        <taxon>Arachnida</taxon>
        <taxon>Araneae</taxon>
        <taxon>Araneomorphae</taxon>
        <taxon>Entelegynae</taxon>
        <taxon>Araneoidea</taxon>
        <taxon>Nephilidae</taxon>
        <taxon>Trichonephila</taxon>
        <taxon>Trichonephila inaurata</taxon>
    </lineage>
</organism>
<keyword evidence="1" id="KW-0472">Membrane</keyword>
<evidence type="ECO:0000256" key="1">
    <source>
        <dbReference type="SAM" id="Phobius"/>
    </source>
</evidence>
<protein>
    <submittedName>
        <fullName evidence="2">Uncharacterized protein</fullName>
    </submittedName>
</protein>
<comment type="caution">
    <text evidence="2">The sequence shown here is derived from an EMBL/GenBank/DDBJ whole genome shotgun (WGS) entry which is preliminary data.</text>
</comment>
<reference evidence="2" key="1">
    <citation type="submission" date="2020-08" db="EMBL/GenBank/DDBJ databases">
        <title>Multicomponent nature underlies the extraordinary mechanical properties of spider dragline silk.</title>
        <authorList>
            <person name="Kono N."/>
            <person name="Nakamura H."/>
            <person name="Mori M."/>
            <person name="Yoshida Y."/>
            <person name="Ohtoshi R."/>
            <person name="Malay A.D."/>
            <person name="Moran D.A.P."/>
            <person name="Tomita M."/>
            <person name="Numata K."/>
            <person name="Arakawa K."/>
        </authorList>
    </citation>
    <scope>NUCLEOTIDE SEQUENCE</scope>
</reference>
<keyword evidence="1" id="KW-1133">Transmembrane helix</keyword>
<keyword evidence="3" id="KW-1185">Reference proteome</keyword>
<dbReference type="Proteomes" id="UP000886998">
    <property type="component" value="Unassembled WGS sequence"/>
</dbReference>
<gene>
    <name evidence="2" type="ORF">TNIN_140061</name>
</gene>
<evidence type="ECO:0000313" key="3">
    <source>
        <dbReference type="Proteomes" id="UP000886998"/>
    </source>
</evidence>
<name>A0A8X6WWW8_9ARAC</name>
<feature type="transmembrane region" description="Helical" evidence="1">
    <location>
        <begin position="33"/>
        <end position="55"/>
    </location>
</feature>
<dbReference type="AlphaFoldDB" id="A0A8X6WWW8"/>
<evidence type="ECO:0000313" key="2">
    <source>
        <dbReference type="EMBL" id="GFY41909.1"/>
    </source>
</evidence>